<dbReference type="Pfam" id="PF04986">
    <property type="entry name" value="Y2_Tnp"/>
    <property type="match status" value="1"/>
</dbReference>
<protein>
    <submittedName>
        <fullName evidence="2">Transposase</fullName>
    </submittedName>
</protein>
<keyword evidence="3" id="KW-1185">Reference proteome</keyword>
<proteinExistence type="predicted"/>
<dbReference type="Proteomes" id="UP001166191">
    <property type="component" value="Unassembled WGS sequence"/>
</dbReference>
<reference evidence="2" key="1">
    <citation type="submission" date="2021-06" db="EMBL/GenBank/DDBJ databases">
        <title>Paracoccus bacterium XHP0099 sp. nov., isolated from the surface waters of the Yellow Sea.</title>
        <authorList>
            <person name="Xue H."/>
            <person name="Zhang D."/>
        </authorList>
    </citation>
    <scope>NUCLEOTIDE SEQUENCE</scope>
    <source>
        <strain evidence="2">XHP0099</strain>
    </source>
</reference>
<evidence type="ECO:0000313" key="3">
    <source>
        <dbReference type="Proteomes" id="UP001166191"/>
    </source>
</evidence>
<feature type="non-terminal residue" evidence="2">
    <location>
        <position position="1"/>
    </location>
</feature>
<feature type="domain" description="Transposase IS801/IS1294" evidence="1">
    <location>
        <begin position="1"/>
        <end position="49"/>
    </location>
</feature>
<dbReference type="RefSeq" id="WP_216035054.1">
    <property type="nucleotide sequence ID" value="NZ_JAHKNG010000139.1"/>
</dbReference>
<comment type="caution">
    <text evidence="2">The sequence shown here is derived from an EMBL/GenBank/DDBJ whole genome shotgun (WGS) entry which is preliminary data.</text>
</comment>
<sequence>VTFRWRDYRHGRRPRRMTLDAGEFIRRFLLHTLPDGVHRIRHYGFLANGQRAARLAACRALLATQAPEAAIRPAPAVKAARAVSHPCPCCGRPMVTLAVWHHGQAPPRGPFWNDSS</sequence>
<dbReference type="PANTHER" id="PTHR37023">
    <property type="entry name" value="TRANSPOSASE"/>
    <property type="match status" value="1"/>
</dbReference>
<accession>A0ABS6APE5</accession>
<organism evidence="2 3">
    <name type="scientific">Paracoccus marinaquae</name>
    <dbReference type="NCBI Taxonomy" id="2841926"/>
    <lineage>
        <taxon>Bacteria</taxon>
        <taxon>Pseudomonadati</taxon>
        <taxon>Pseudomonadota</taxon>
        <taxon>Alphaproteobacteria</taxon>
        <taxon>Rhodobacterales</taxon>
        <taxon>Paracoccaceae</taxon>
        <taxon>Paracoccus</taxon>
    </lineage>
</organism>
<dbReference type="InterPro" id="IPR007069">
    <property type="entry name" value="Transposase_32"/>
</dbReference>
<dbReference type="EMBL" id="JAHKNG010000139">
    <property type="protein sequence ID" value="MBU3032476.1"/>
    <property type="molecule type" value="Genomic_DNA"/>
</dbReference>
<evidence type="ECO:0000259" key="1">
    <source>
        <dbReference type="Pfam" id="PF04986"/>
    </source>
</evidence>
<dbReference type="PANTHER" id="PTHR37023:SF1">
    <property type="entry name" value="ISSOD25 TRANSPOSASE TNPA_ISSOD25"/>
    <property type="match status" value="1"/>
</dbReference>
<evidence type="ECO:0000313" key="2">
    <source>
        <dbReference type="EMBL" id="MBU3032476.1"/>
    </source>
</evidence>
<name>A0ABS6APE5_9RHOB</name>
<gene>
    <name evidence="2" type="ORF">KNW02_20695</name>
</gene>